<dbReference type="Gene3D" id="3.40.50.1220">
    <property type="entry name" value="TPP-binding domain"/>
    <property type="match status" value="1"/>
</dbReference>
<dbReference type="InterPro" id="IPR047211">
    <property type="entry name" value="POXB-like"/>
</dbReference>
<feature type="domain" description="Thiamine pyrophosphate enzyme central" evidence="1">
    <location>
        <begin position="56"/>
        <end position="170"/>
    </location>
</feature>
<dbReference type="SUPFAM" id="SSF52467">
    <property type="entry name" value="DHS-like NAD/FAD-binding domain"/>
    <property type="match status" value="1"/>
</dbReference>
<evidence type="ECO:0000313" key="3">
    <source>
        <dbReference type="Proteomes" id="UP001549031"/>
    </source>
</evidence>
<gene>
    <name evidence="2" type="ORF">ABID21_004878</name>
</gene>
<dbReference type="Proteomes" id="UP001549031">
    <property type="component" value="Unassembled WGS sequence"/>
</dbReference>
<sequence>MDRAVRIALASKTVTALILPNDLQELPYQEPLRKHGTAHSGIGYRAPKTTPHATDLDAAAEILNAGERVTMLVGAGALGATEEVIAVADRLQVAVAKALLGKAVLPDDLSWVTGSIGLLGTKPSWELMRDCDTLLVVGSGFPYSEFLPEEWQAKAVQIDLKPSMLSLRYRWTSISLVMPQKR</sequence>
<evidence type="ECO:0000313" key="2">
    <source>
        <dbReference type="EMBL" id="MET3588740.1"/>
    </source>
</evidence>
<organism evidence="2 3">
    <name type="scientific">Pseudorhizobium tarimense</name>
    <dbReference type="NCBI Taxonomy" id="1079109"/>
    <lineage>
        <taxon>Bacteria</taxon>
        <taxon>Pseudomonadati</taxon>
        <taxon>Pseudomonadota</taxon>
        <taxon>Alphaproteobacteria</taxon>
        <taxon>Hyphomicrobiales</taxon>
        <taxon>Rhizobiaceae</taxon>
        <taxon>Rhizobium/Agrobacterium group</taxon>
        <taxon>Pseudorhizobium</taxon>
    </lineage>
</organism>
<comment type="caution">
    <text evidence="2">The sequence shown here is derived from an EMBL/GenBank/DDBJ whole genome shotgun (WGS) entry which is preliminary data.</text>
</comment>
<dbReference type="EMBL" id="JBEPLJ010000031">
    <property type="protein sequence ID" value="MET3588740.1"/>
    <property type="molecule type" value="Genomic_DNA"/>
</dbReference>
<dbReference type="PANTHER" id="PTHR42981:SF2">
    <property type="entry name" value="PYRUVATE DEHYDROGENASE [UBIQUINONE]"/>
    <property type="match status" value="1"/>
</dbReference>
<dbReference type="InterPro" id="IPR029035">
    <property type="entry name" value="DHS-like_NAD/FAD-binding_dom"/>
</dbReference>
<proteinExistence type="predicted"/>
<evidence type="ECO:0000259" key="1">
    <source>
        <dbReference type="Pfam" id="PF00205"/>
    </source>
</evidence>
<dbReference type="PANTHER" id="PTHR42981">
    <property type="entry name" value="PYRUVATE DEHYDROGENASE [UBIQUINONE]"/>
    <property type="match status" value="1"/>
</dbReference>
<dbReference type="Pfam" id="PF00205">
    <property type="entry name" value="TPP_enzyme_M"/>
    <property type="match status" value="1"/>
</dbReference>
<protein>
    <submittedName>
        <fullName evidence="2">Thiamine pyrophosphate-dependent acetolactate synthase large subunit-like protein</fullName>
    </submittedName>
</protein>
<name>A0ABV2HDW7_9HYPH</name>
<keyword evidence="3" id="KW-1185">Reference proteome</keyword>
<reference evidence="2 3" key="1">
    <citation type="submission" date="2024-06" db="EMBL/GenBank/DDBJ databases">
        <title>Genomic Encyclopedia of Type Strains, Phase IV (KMG-IV): sequencing the most valuable type-strain genomes for metagenomic binning, comparative biology and taxonomic classification.</title>
        <authorList>
            <person name="Goeker M."/>
        </authorList>
    </citation>
    <scope>NUCLEOTIDE SEQUENCE [LARGE SCALE GENOMIC DNA]</scope>
    <source>
        <strain evidence="2 3">DSM 105042</strain>
    </source>
</reference>
<accession>A0ABV2HDW7</accession>
<dbReference type="InterPro" id="IPR012000">
    <property type="entry name" value="Thiamin_PyroP_enz_cen_dom"/>
</dbReference>